<evidence type="ECO:0000256" key="3">
    <source>
        <dbReference type="ARBA" id="ARBA00022814"/>
    </source>
</evidence>
<dbReference type="SUPFAM" id="SSF69705">
    <property type="entry name" value="Transcription factor NusA, N-terminal domain"/>
    <property type="match status" value="1"/>
</dbReference>
<protein>
    <recommendedName>
        <fullName evidence="7">Transcription termination/antitermination protein NusA</fullName>
    </recommendedName>
</protein>
<dbReference type="InterPro" id="IPR030842">
    <property type="entry name" value="TF_NusA_bacterial"/>
</dbReference>
<dbReference type="InterPro" id="IPR013735">
    <property type="entry name" value="TF_NusA_N"/>
</dbReference>
<dbReference type="PANTHER" id="PTHR22648">
    <property type="entry name" value="TRANSCRIPTION TERMINATION FACTOR NUSA"/>
    <property type="match status" value="1"/>
</dbReference>
<gene>
    <name evidence="7 13" type="primary">nusA</name>
    <name evidence="13" type="ORF">IFE08_10285</name>
</gene>
<organism evidence="13 14">
    <name type="scientific">Treponema pedis</name>
    <dbReference type="NCBI Taxonomy" id="409322"/>
    <lineage>
        <taxon>Bacteria</taxon>
        <taxon>Pseudomonadati</taxon>
        <taxon>Spirochaetota</taxon>
        <taxon>Spirochaetia</taxon>
        <taxon>Spirochaetales</taxon>
        <taxon>Treponemataceae</taxon>
        <taxon>Treponema</taxon>
    </lineage>
</organism>
<comment type="similarity">
    <text evidence="7">Belongs to the NusA family.</text>
</comment>
<dbReference type="InterPro" id="IPR058582">
    <property type="entry name" value="KH_NusA_2nd"/>
</dbReference>
<dbReference type="HAMAP" id="MF_00945_B">
    <property type="entry name" value="NusA_B"/>
    <property type="match status" value="1"/>
</dbReference>
<dbReference type="Gene3D" id="1.10.150.20">
    <property type="entry name" value="5' to 3' exonuclease, C-terminal subdomain"/>
    <property type="match status" value="1"/>
</dbReference>
<dbReference type="EMBL" id="CP061839">
    <property type="protein sequence ID" value="QOW60215.1"/>
    <property type="molecule type" value="Genomic_DNA"/>
</dbReference>
<evidence type="ECO:0000256" key="8">
    <source>
        <dbReference type="SAM" id="Coils"/>
    </source>
</evidence>
<dbReference type="Pfam" id="PF26594">
    <property type="entry name" value="KH_NusA_2nd"/>
    <property type="match status" value="1"/>
</dbReference>
<dbReference type="FunFam" id="3.30.300.20:FF:000002">
    <property type="entry name" value="Transcription termination/antitermination protein NusA"/>
    <property type="match status" value="1"/>
</dbReference>
<sequence>MSMGITEAIQVFAQEKGIDDDFVLHIVEQALKASYKKQFGTDINAVFNGETGKIYSKKTIAETVKNQIFEISLEDAKKLAADCDIGDELLVEVDPKNFGINAARVGMQRATQCLREMQKDSLYAEYSTKVGEIIIGYYHRERNGNIYVDLGKVEGLLPQKFQSPRDHFGRNAAAGEETRIKALVKEVKKHRQSNIVQLILSRTDSQFVKRILELEVPEIESGVVKIHHIVREAGFRTKLSVSSTRDDVDPVGACVGAKGARIQAVIAEIDDEKIDVVPFSEDPKVYIKNALSPAEVSKVIILDAEKRLALAIVAESQLSLAIGKQGLNVRLANRLVDWNIDVKTEEQFKEMDIYTDAIKAVEGLFAEETEEDDEYEEISDVSELPGITEDIVAVLHNNGIEDVQDLINKEDNEIKNLEGMTEDMAETLLDIIANAVEVVEEDEEREENTVNENEEIDIEEHQDEEFECPECGHPITIDMTKCPNCGIELAFEYEDEE</sequence>
<evidence type="ECO:0000313" key="14">
    <source>
        <dbReference type="Proteomes" id="UP000593915"/>
    </source>
</evidence>
<dbReference type="Pfam" id="PF13248">
    <property type="entry name" value="Zn_ribbon_3"/>
    <property type="match status" value="1"/>
</dbReference>
<dbReference type="InterPro" id="IPR015946">
    <property type="entry name" value="KH_dom-like_a/b"/>
</dbReference>
<dbReference type="GO" id="GO:0003723">
    <property type="term" value="F:RNA binding"/>
    <property type="evidence" value="ECO:0007669"/>
    <property type="project" value="UniProtKB-UniRule"/>
</dbReference>
<comment type="function">
    <text evidence="7">Participates in both transcription termination and antitermination.</text>
</comment>
<dbReference type="Gene3D" id="2.40.50.140">
    <property type="entry name" value="Nucleic acid-binding proteins"/>
    <property type="match status" value="1"/>
</dbReference>
<dbReference type="SUPFAM" id="SSF47794">
    <property type="entry name" value="Rad51 N-terminal domain-like"/>
    <property type="match status" value="1"/>
</dbReference>
<dbReference type="GO" id="GO:0005829">
    <property type="term" value="C:cytosol"/>
    <property type="evidence" value="ECO:0007669"/>
    <property type="project" value="TreeGrafter"/>
</dbReference>
<dbReference type="GO" id="GO:0031564">
    <property type="term" value="P:transcription antitermination"/>
    <property type="evidence" value="ECO:0007669"/>
    <property type="project" value="UniProtKB-UniRule"/>
</dbReference>
<dbReference type="Gene3D" id="3.30.300.20">
    <property type="match status" value="2"/>
</dbReference>
<evidence type="ECO:0000256" key="1">
    <source>
        <dbReference type="ARBA" id="ARBA00022472"/>
    </source>
</evidence>
<feature type="coiled-coil region" evidence="8">
    <location>
        <begin position="400"/>
        <end position="459"/>
    </location>
</feature>
<keyword evidence="5 7" id="KW-0805">Transcription regulation</keyword>
<dbReference type="GO" id="GO:0003700">
    <property type="term" value="F:DNA-binding transcription factor activity"/>
    <property type="evidence" value="ECO:0007669"/>
    <property type="project" value="InterPro"/>
</dbReference>
<keyword evidence="3 7" id="KW-0889">Transcription antitermination</keyword>
<proteinExistence type="inferred from homology"/>
<dbReference type="Proteomes" id="UP000593915">
    <property type="component" value="Chromosome"/>
</dbReference>
<keyword evidence="1 7" id="KW-0806">Transcription termination</keyword>
<feature type="domain" description="NusA-like second KH" evidence="12">
    <location>
        <begin position="284"/>
        <end position="350"/>
    </location>
</feature>
<dbReference type="InterPro" id="IPR010213">
    <property type="entry name" value="TF_NusA"/>
</dbReference>
<dbReference type="InterPro" id="IPR009019">
    <property type="entry name" value="KH_sf_prok-type"/>
</dbReference>
<comment type="subcellular location">
    <subcellularLocation>
        <location evidence="7">Cytoplasm</location>
    </subcellularLocation>
</comment>
<feature type="domain" description="Putative zinc-ribbon" evidence="11">
    <location>
        <begin position="464"/>
        <end position="486"/>
    </location>
</feature>
<dbReference type="InterPro" id="IPR010995">
    <property type="entry name" value="DNA_repair_Rad51/TF_NusA_a-hlx"/>
</dbReference>
<dbReference type="CDD" id="cd22529">
    <property type="entry name" value="KH-II_NusA_rpt2"/>
    <property type="match status" value="1"/>
</dbReference>
<evidence type="ECO:0000259" key="12">
    <source>
        <dbReference type="Pfam" id="PF26594"/>
    </source>
</evidence>
<evidence type="ECO:0000256" key="7">
    <source>
        <dbReference type="HAMAP-Rule" id="MF_00945"/>
    </source>
</evidence>
<dbReference type="Gene3D" id="3.30.1480.10">
    <property type="entry name" value="NusA, N-terminal domain"/>
    <property type="match status" value="1"/>
</dbReference>
<keyword evidence="8" id="KW-0175">Coiled coil</keyword>
<reference evidence="13 14" key="1">
    <citation type="submission" date="2020-09" db="EMBL/GenBank/DDBJ databases">
        <title>Characterization of Treponema spp. from bovine digital dermatitis in Korea.</title>
        <authorList>
            <person name="Espiritu H.M."/>
            <person name="Cho Y.I."/>
            <person name="Mamuad L."/>
        </authorList>
    </citation>
    <scope>NUCLEOTIDE SEQUENCE [LARGE SCALE GENOMIC DNA]</scope>
    <source>
        <strain evidence="13 14">KS1</strain>
    </source>
</reference>
<dbReference type="RefSeq" id="WP_024467021.1">
    <property type="nucleotide sequence ID" value="NZ_CP045670.1"/>
</dbReference>
<evidence type="ECO:0000256" key="5">
    <source>
        <dbReference type="ARBA" id="ARBA00023015"/>
    </source>
</evidence>
<dbReference type="SUPFAM" id="SSF50249">
    <property type="entry name" value="Nucleic acid-binding proteins"/>
    <property type="match status" value="1"/>
</dbReference>
<feature type="domain" description="Transcription factor NusA first KH" evidence="10">
    <location>
        <begin position="202"/>
        <end position="278"/>
    </location>
</feature>
<dbReference type="InterPro" id="IPR012340">
    <property type="entry name" value="NA-bd_OB-fold"/>
</dbReference>
<evidence type="ECO:0000259" key="11">
    <source>
        <dbReference type="Pfam" id="PF13248"/>
    </source>
</evidence>
<dbReference type="NCBIfam" id="TIGR01953">
    <property type="entry name" value="NusA"/>
    <property type="match status" value="1"/>
</dbReference>
<evidence type="ECO:0000313" key="13">
    <source>
        <dbReference type="EMBL" id="QOW60215.1"/>
    </source>
</evidence>
<dbReference type="PANTHER" id="PTHR22648:SF0">
    <property type="entry name" value="TRANSCRIPTION TERMINATION_ANTITERMINATION PROTEIN NUSA"/>
    <property type="match status" value="1"/>
</dbReference>
<comment type="subunit">
    <text evidence="7">Monomer. Binds directly to the core enzyme of the DNA-dependent RNA polymerase and to nascent RNA.</text>
</comment>
<dbReference type="CDD" id="cd02134">
    <property type="entry name" value="KH-II_NusA_rpt1"/>
    <property type="match status" value="1"/>
</dbReference>
<evidence type="ECO:0000259" key="9">
    <source>
        <dbReference type="Pfam" id="PF08529"/>
    </source>
</evidence>
<name>A0A7S7AVH6_9SPIR</name>
<dbReference type="InterPro" id="IPR059113">
    <property type="entry name" value="Znf_ribbon"/>
</dbReference>
<accession>A0A7S7AVH6</accession>
<keyword evidence="2 7" id="KW-0963">Cytoplasm</keyword>
<evidence type="ECO:0000259" key="10">
    <source>
        <dbReference type="Pfam" id="PF13184"/>
    </source>
</evidence>
<keyword evidence="4 7" id="KW-0694">RNA-binding</keyword>
<dbReference type="Pfam" id="PF13184">
    <property type="entry name" value="KH_NusA_1st"/>
    <property type="match status" value="1"/>
</dbReference>
<dbReference type="CDD" id="cd04455">
    <property type="entry name" value="S1_NusA"/>
    <property type="match status" value="1"/>
</dbReference>
<dbReference type="SUPFAM" id="SSF54814">
    <property type="entry name" value="Prokaryotic type KH domain (KH-domain type II)"/>
    <property type="match status" value="2"/>
</dbReference>
<dbReference type="GO" id="GO:0006353">
    <property type="term" value="P:DNA-templated transcription termination"/>
    <property type="evidence" value="ECO:0007669"/>
    <property type="project" value="UniProtKB-UniRule"/>
</dbReference>
<evidence type="ECO:0000256" key="2">
    <source>
        <dbReference type="ARBA" id="ARBA00022490"/>
    </source>
</evidence>
<dbReference type="InterPro" id="IPR025249">
    <property type="entry name" value="TF_NusA_KH_1st"/>
</dbReference>
<dbReference type="InterPro" id="IPR036555">
    <property type="entry name" value="NusA_N_sf"/>
</dbReference>
<dbReference type="Pfam" id="PF08529">
    <property type="entry name" value="NusA_N"/>
    <property type="match status" value="1"/>
</dbReference>
<evidence type="ECO:0000256" key="4">
    <source>
        <dbReference type="ARBA" id="ARBA00022884"/>
    </source>
</evidence>
<dbReference type="FunFam" id="3.30.300.20:FF:000005">
    <property type="entry name" value="Transcription termination/antitermination protein NusA"/>
    <property type="match status" value="1"/>
</dbReference>
<keyword evidence="6 7" id="KW-0804">Transcription</keyword>
<evidence type="ECO:0000256" key="6">
    <source>
        <dbReference type="ARBA" id="ARBA00023163"/>
    </source>
</evidence>
<dbReference type="AlphaFoldDB" id="A0A7S7AVH6"/>
<dbReference type="GO" id="GO:0000166">
    <property type="term" value="F:nucleotide binding"/>
    <property type="evidence" value="ECO:0007669"/>
    <property type="project" value="InterPro"/>
</dbReference>
<feature type="domain" description="Transcription factor NusA N-terminal" evidence="9">
    <location>
        <begin position="5"/>
        <end position="120"/>
    </location>
</feature>